<comment type="caution">
    <text evidence="3">The sequence shown here is derived from an EMBL/GenBank/DDBJ whole genome shotgun (WGS) entry which is preliminary data.</text>
</comment>
<keyword evidence="3" id="KW-0449">Lipoprotein</keyword>
<organism evidence="3 4">
    <name type="scientific">Segatella copri</name>
    <dbReference type="NCBI Taxonomy" id="165179"/>
    <lineage>
        <taxon>Bacteria</taxon>
        <taxon>Pseudomonadati</taxon>
        <taxon>Bacteroidota</taxon>
        <taxon>Bacteroidia</taxon>
        <taxon>Bacteroidales</taxon>
        <taxon>Prevotellaceae</taxon>
        <taxon>Segatella</taxon>
    </lineage>
</organism>
<dbReference type="Gene3D" id="3.40.50.11550">
    <property type="match status" value="1"/>
</dbReference>
<accession>A0A6G1VQD8</accession>
<dbReference type="SUPFAM" id="SSF159501">
    <property type="entry name" value="EreA/ChaN-like"/>
    <property type="match status" value="1"/>
</dbReference>
<gene>
    <name evidence="3" type="ORF">F7D25_15170</name>
</gene>
<dbReference type="Proteomes" id="UP000477980">
    <property type="component" value="Unassembled WGS sequence"/>
</dbReference>
<keyword evidence="1" id="KW-0732">Signal</keyword>
<dbReference type="CDD" id="cd14727">
    <property type="entry name" value="ChanN-like"/>
    <property type="match status" value="1"/>
</dbReference>
<dbReference type="AlphaFoldDB" id="A0A6G1VQD8"/>
<dbReference type="OrthoDB" id="1680202at2"/>
<proteinExistence type="predicted"/>
<protein>
    <submittedName>
        <fullName evidence="3">ChaN family lipoprotein</fullName>
    </submittedName>
</protein>
<evidence type="ECO:0000313" key="4">
    <source>
        <dbReference type="Proteomes" id="UP000477980"/>
    </source>
</evidence>
<dbReference type="Pfam" id="PF04187">
    <property type="entry name" value="Cofac_haem_bdg"/>
    <property type="match status" value="1"/>
</dbReference>
<reference evidence="3 4" key="1">
    <citation type="submission" date="2019-09" db="EMBL/GenBank/DDBJ databases">
        <title>Distinct polysaccharide growth profiles of human intestinal Prevotella copri isolates.</title>
        <authorList>
            <person name="Fehlner-Peach H."/>
            <person name="Magnabosco C."/>
            <person name="Raghavan V."/>
            <person name="Scher J.U."/>
            <person name="Tett A."/>
            <person name="Cox L.M."/>
            <person name="Gottsegen C."/>
            <person name="Watters A."/>
            <person name="Wiltshire- Gordon J.D."/>
            <person name="Segata N."/>
            <person name="Bonneau R."/>
            <person name="Littman D.R."/>
        </authorList>
    </citation>
    <scope>NUCLEOTIDE SEQUENCE [LARGE SCALE GENOMIC DNA]</scope>
    <source>
        <strain evidence="4">iAA917</strain>
    </source>
</reference>
<dbReference type="EMBL" id="VZAH01000154">
    <property type="protein sequence ID" value="MQP15707.1"/>
    <property type="molecule type" value="Genomic_DNA"/>
</dbReference>
<sequence length="290" mass="33575">MKKILWIVMLMMSMTTYAQKTPEIYRIFDAQGKEVSYEKMIKTVSATDVVFFGEIHNCVISHWMELKVLEALTENNKKLKVGMEMLEADNQLIIDEYTSSLISSDRFEEECRLWPNYSTDYEPLVYYAKRHHLPLIATNVPRRYASVVKEKGLAFLDSLSAEAKRYLPKLPIKYVENKNAQEGFALMGVLGKAKENQPQLMAQAQAIKDATMGWFIAQNLKKGEQMIHFNGTYHSDARNGIIPYLLEYRPKTTISTIRAVRQEEIDKIEKDYLGLADFYICITEDMNMSY</sequence>
<name>A0A6G1VQD8_9BACT</name>
<evidence type="ECO:0000256" key="1">
    <source>
        <dbReference type="SAM" id="SignalP"/>
    </source>
</evidence>
<dbReference type="InterPro" id="IPR007314">
    <property type="entry name" value="Cofac_haem-bd_dom"/>
</dbReference>
<dbReference type="RefSeq" id="WP_153091207.1">
    <property type="nucleotide sequence ID" value="NZ_VZAH01000154.1"/>
</dbReference>
<feature type="signal peptide" evidence="1">
    <location>
        <begin position="1"/>
        <end position="18"/>
    </location>
</feature>
<evidence type="ECO:0000313" key="3">
    <source>
        <dbReference type="EMBL" id="MQP15707.1"/>
    </source>
</evidence>
<evidence type="ECO:0000259" key="2">
    <source>
        <dbReference type="Pfam" id="PF04187"/>
    </source>
</evidence>
<feature type="chain" id="PRO_5026087132" evidence="1">
    <location>
        <begin position="19"/>
        <end position="290"/>
    </location>
</feature>
<feature type="domain" description="Haem-binding uptake Tiki superfamily ChaN" evidence="2">
    <location>
        <begin position="40"/>
        <end position="245"/>
    </location>
</feature>